<sequence length="94" mass="10523">MQNTQNGKYWEMLDVELGSMQATASTGLHESIHALGVGGSRRAEALVRLEEMRAAGVTIDRTAMRQVLSDMKGGYEHFRWISGRTSEYFPGLKF</sequence>
<dbReference type="Proteomes" id="UP001548189">
    <property type="component" value="Unassembled WGS sequence"/>
</dbReference>
<dbReference type="RefSeq" id="WP_353896957.1">
    <property type="nucleotide sequence ID" value="NZ_JBEVCJ010000020.1"/>
</dbReference>
<dbReference type="EMBL" id="JBEVCJ010000020">
    <property type="protein sequence ID" value="MET1256373.1"/>
    <property type="molecule type" value="Genomic_DNA"/>
</dbReference>
<accession>A0ABV2BX47</accession>
<evidence type="ECO:0000313" key="1">
    <source>
        <dbReference type="EMBL" id="MET1256373.1"/>
    </source>
</evidence>
<name>A0ABV2BX47_9GAMM</name>
<comment type="caution">
    <text evidence="1">The sequence shown here is derived from an EMBL/GenBank/DDBJ whole genome shotgun (WGS) entry which is preliminary data.</text>
</comment>
<organism evidence="1 2">
    <name type="scientific">Aliikangiella maris</name>
    <dbReference type="NCBI Taxonomy" id="3162458"/>
    <lineage>
        <taxon>Bacteria</taxon>
        <taxon>Pseudomonadati</taxon>
        <taxon>Pseudomonadota</taxon>
        <taxon>Gammaproteobacteria</taxon>
        <taxon>Oceanospirillales</taxon>
        <taxon>Pleioneaceae</taxon>
        <taxon>Aliikangiella</taxon>
    </lineage>
</organism>
<gene>
    <name evidence="1" type="ORF">ABVT43_14630</name>
</gene>
<proteinExistence type="predicted"/>
<evidence type="ECO:0000313" key="2">
    <source>
        <dbReference type="Proteomes" id="UP001548189"/>
    </source>
</evidence>
<reference evidence="1 2" key="1">
    <citation type="submission" date="2024-06" db="EMBL/GenBank/DDBJ databases">
        <authorList>
            <person name="Li F."/>
        </authorList>
    </citation>
    <scope>NUCLEOTIDE SEQUENCE [LARGE SCALE GENOMIC DNA]</scope>
    <source>
        <strain evidence="1 2">GXAS 311</strain>
    </source>
</reference>
<protein>
    <submittedName>
        <fullName evidence="1">Uncharacterized protein</fullName>
    </submittedName>
</protein>
<keyword evidence="2" id="KW-1185">Reference proteome</keyword>